<dbReference type="AlphaFoldDB" id="A0A5J4VY24"/>
<comment type="caution">
    <text evidence="1">The sequence shown here is derived from an EMBL/GenBank/DDBJ whole genome shotgun (WGS) entry which is preliminary data.</text>
</comment>
<evidence type="ECO:0000313" key="2">
    <source>
        <dbReference type="Proteomes" id="UP000324800"/>
    </source>
</evidence>
<sequence>MSSRQKLEYKAMYNMFHTSPRSQIDEHSKQNLPRTFPYNNTPQRQYIPEKAVLDQKLTEYNNPLHNGSRPDYSLMTQDVCGDYWARSKGSYLPHGTIEPVSLREPPNPRDNTDFHRDSVFFPLNPNYPILSNGTGICELDDDDKHQGTKRYTNCTKICPSLADEPRLEQVKKEYKQQLTPNVEQELNSSKMWKQGIIGELKVKKSPVINANGDRYRVLIAGLDNKGKI</sequence>
<reference evidence="1 2" key="1">
    <citation type="submission" date="2019-03" db="EMBL/GenBank/DDBJ databases">
        <title>Single cell metagenomics reveals metabolic interactions within the superorganism composed of flagellate Streblomastix strix and complex community of Bacteroidetes bacteria on its surface.</title>
        <authorList>
            <person name="Treitli S.C."/>
            <person name="Kolisko M."/>
            <person name="Husnik F."/>
            <person name="Keeling P."/>
            <person name="Hampl V."/>
        </authorList>
    </citation>
    <scope>NUCLEOTIDE SEQUENCE [LARGE SCALE GENOMIC DNA]</scope>
    <source>
        <strain evidence="1">ST1C</strain>
    </source>
</reference>
<evidence type="ECO:0000313" key="1">
    <source>
        <dbReference type="EMBL" id="KAA6387495.1"/>
    </source>
</evidence>
<organism evidence="1 2">
    <name type="scientific">Streblomastix strix</name>
    <dbReference type="NCBI Taxonomy" id="222440"/>
    <lineage>
        <taxon>Eukaryota</taxon>
        <taxon>Metamonada</taxon>
        <taxon>Preaxostyla</taxon>
        <taxon>Oxymonadida</taxon>
        <taxon>Streblomastigidae</taxon>
        <taxon>Streblomastix</taxon>
    </lineage>
</organism>
<gene>
    <name evidence="1" type="ORF">EZS28_016979</name>
</gene>
<dbReference type="Proteomes" id="UP000324800">
    <property type="component" value="Unassembled WGS sequence"/>
</dbReference>
<protein>
    <submittedName>
        <fullName evidence="1">Uncharacterized protein</fullName>
    </submittedName>
</protein>
<dbReference type="EMBL" id="SNRW01004351">
    <property type="protein sequence ID" value="KAA6387495.1"/>
    <property type="molecule type" value="Genomic_DNA"/>
</dbReference>
<accession>A0A5J4VY24</accession>
<proteinExistence type="predicted"/>
<name>A0A5J4VY24_9EUKA</name>